<reference evidence="2 3" key="1">
    <citation type="submission" date="2018-05" db="EMBL/GenBank/DDBJ databases">
        <title>Rhodobacteraceae gen. nov., sp. nov. isolated from sea water.</title>
        <authorList>
            <person name="Ren Y."/>
        </authorList>
    </citation>
    <scope>NUCLEOTIDE SEQUENCE [LARGE SCALE GENOMIC DNA]</scope>
    <source>
        <strain evidence="2 3">TG-679</strain>
    </source>
</reference>
<dbReference type="RefSeq" id="WP_146204965.1">
    <property type="nucleotide sequence ID" value="NZ_QGKU01000025.1"/>
</dbReference>
<protein>
    <submittedName>
        <fullName evidence="2">Uncharacterized protein</fullName>
    </submittedName>
</protein>
<evidence type="ECO:0000256" key="1">
    <source>
        <dbReference type="SAM" id="MobiDB-lite"/>
    </source>
</evidence>
<feature type="compositionally biased region" description="Basic and acidic residues" evidence="1">
    <location>
        <begin position="16"/>
        <end position="31"/>
    </location>
</feature>
<dbReference type="EMBL" id="QGKU01000025">
    <property type="protein sequence ID" value="PWR03645.1"/>
    <property type="molecule type" value="Genomic_DNA"/>
</dbReference>
<organism evidence="2 3">
    <name type="scientific">Meridianimarinicoccus roseus</name>
    <dbReference type="NCBI Taxonomy" id="2072018"/>
    <lineage>
        <taxon>Bacteria</taxon>
        <taxon>Pseudomonadati</taxon>
        <taxon>Pseudomonadota</taxon>
        <taxon>Alphaproteobacteria</taxon>
        <taxon>Rhodobacterales</taxon>
        <taxon>Paracoccaceae</taxon>
        <taxon>Meridianimarinicoccus</taxon>
    </lineage>
</organism>
<accession>A0A2V2LE04</accession>
<comment type="caution">
    <text evidence="2">The sequence shown here is derived from an EMBL/GenBank/DDBJ whole genome shotgun (WGS) entry which is preliminary data.</text>
</comment>
<proteinExistence type="predicted"/>
<feature type="region of interest" description="Disordered" evidence="1">
    <location>
        <begin position="1"/>
        <end position="114"/>
    </location>
</feature>
<sequence length="346" mass="34274">MTGHADSAAEPPSIEELLKDSDWDARLQEARARRKAVLAAREAQGGGGLPSGVPPQAPAQALSPAYALPERGRAAPLAEDTVGAEPDKADAQQAPPPPVSAVSPAPEQVGAGAGAGRAARDLPLGAMAVGLACGIAIGLASGVGVVVGARFGSDQVAGVPQERIDGAAPGMAAAPAPIPAALPEARLTPPPVRTAPMQAAPAVPVARAVPQALALLPEPAARLAPPQRSSGPARPVQPPAIQPVPRGITAAVNPAAAVLRVYRAGSGDAAADFAAQSAALRAAGFAVPAPRAVPALAGPAEVRFFHTSDGDAARVAGFLAGLPVQDFTSYRPAPPPGTLEIWTPPG</sequence>
<gene>
    <name evidence="2" type="ORF">DKT77_05755</name>
</gene>
<name>A0A2V2LE04_9RHOB</name>
<keyword evidence="3" id="KW-1185">Reference proteome</keyword>
<dbReference type="AlphaFoldDB" id="A0A2V2LE04"/>
<dbReference type="OrthoDB" id="7777158at2"/>
<feature type="compositionally biased region" description="Low complexity" evidence="1">
    <location>
        <begin position="58"/>
        <end position="69"/>
    </location>
</feature>
<dbReference type="Proteomes" id="UP000245680">
    <property type="component" value="Unassembled WGS sequence"/>
</dbReference>
<evidence type="ECO:0000313" key="3">
    <source>
        <dbReference type="Proteomes" id="UP000245680"/>
    </source>
</evidence>
<evidence type="ECO:0000313" key="2">
    <source>
        <dbReference type="EMBL" id="PWR03645.1"/>
    </source>
</evidence>